<dbReference type="SUPFAM" id="SSF48726">
    <property type="entry name" value="Immunoglobulin"/>
    <property type="match status" value="1"/>
</dbReference>
<dbReference type="Gene3D" id="2.60.40.10">
    <property type="entry name" value="Immunoglobulins"/>
    <property type="match status" value="1"/>
</dbReference>
<name>A0A9N9SW32_DIABA</name>
<accession>A0A9N9SW32</accession>
<gene>
    <name evidence="1" type="ORF">DIABBA_LOCUS2978</name>
</gene>
<evidence type="ECO:0000313" key="1">
    <source>
        <dbReference type="EMBL" id="CAG9829124.1"/>
    </source>
</evidence>
<keyword evidence="2" id="KW-1185">Reference proteome</keyword>
<protein>
    <recommendedName>
        <fullName evidence="3">Ig-like domain-containing protein</fullName>
    </recommendedName>
</protein>
<dbReference type="AlphaFoldDB" id="A0A9N9SW32"/>
<organism evidence="1 2">
    <name type="scientific">Diabrotica balteata</name>
    <name type="common">Banded cucumber beetle</name>
    <dbReference type="NCBI Taxonomy" id="107213"/>
    <lineage>
        <taxon>Eukaryota</taxon>
        <taxon>Metazoa</taxon>
        <taxon>Ecdysozoa</taxon>
        <taxon>Arthropoda</taxon>
        <taxon>Hexapoda</taxon>
        <taxon>Insecta</taxon>
        <taxon>Pterygota</taxon>
        <taxon>Neoptera</taxon>
        <taxon>Endopterygota</taxon>
        <taxon>Coleoptera</taxon>
        <taxon>Polyphaga</taxon>
        <taxon>Cucujiformia</taxon>
        <taxon>Chrysomeloidea</taxon>
        <taxon>Chrysomelidae</taxon>
        <taxon>Galerucinae</taxon>
        <taxon>Diabroticina</taxon>
        <taxon>Diabroticites</taxon>
        <taxon>Diabrotica</taxon>
    </lineage>
</organism>
<evidence type="ECO:0008006" key="3">
    <source>
        <dbReference type="Google" id="ProtNLM"/>
    </source>
</evidence>
<evidence type="ECO:0000313" key="2">
    <source>
        <dbReference type="Proteomes" id="UP001153709"/>
    </source>
</evidence>
<dbReference type="InterPro" id="IPR013783">
    <property type="entry name" value="Ig-like_fold"/>
</dbReference>
<dbReference type="Proteomes" id="UP001153709">
    <property type="component" value="Chromosome 2"/>
</dbReference>
<proteinExistence type="predicted"/>
<sequence>MIALSIIVKIAELRPSPEETEESTKMWSGGVDLQGPLFIHEPPHRVEFSNSSGGKVDCTAQGSPPPEVEWILADGSPVHQKNSPYPKGLKVHTEVGSLKQKYVYFETLIYWTLNADKSIENVISAFVLAVPATTERASSFTTISSTDNS</sequence>
<reference evidence="1" key="1">
    <citation type="submission" date="2022-01" db="EMBL/GenBank/DDBJ databases">
        <authorList>
            <person name="King R."/>
        </authorList>
    </citation>
    <scope>NUCLEOTIDE SEQUENCE</scope>
</reference>
<dbReference type="OrthoDB" id="5969272at2759"/>
<dbReference type="InterPro" id="IPR036179">
    <property type="entry name" value="Ig-like_dom_sf"/>
</dbReference>
<dbReference type="EMBL" id="OU898277">
    <property type="protein sequence ID" value="CAG9829124.1"/>
    <property type="molecule type" value="Genomic_DNA"/>
</dbReference>